<reference evidence="1 2" key="1">
    <citation type="submission" date="2019-03" db="EMBL/GenBank/DDBJ databases">
        <title>First draft genome of Liparis tanakae, snailfish: a comprehensive survey of snailfish specific genes.</title>
        <authorList>
            <person name="Kim W."/>
            <person name="Song I."/>
            <person name="Jeong J.-H."/>
            <person name="Kim D."/>
            <person name="Kim S."/>
            <person name="Ryu S."/>
            <person name="Song J.Y."/>
            <person name="Lee S.K."/>
        </authorList>
    </citation>
    <scope>NUCLEOTIDE SEQUENCE [LARGE SCALE GENOMIC DNA]</scope>
    <source>
        <tissue evidence="1">Muscle</tissue>
    </source>
</reference>
<comment type="caution">
    <text evidence="1">The sequence shown here is derived from an EMBL/GenBank/DDBJ whole genome shotgun (WGS) entry which is preliminary data.</text>
</comment>
<sequence>MLREPDAGDTVAQWKSRYSIVLLIAHICSGTLMRHNDSLKLNMFTKYPPRDGFNVHAEDEGSLLRWCPTPRGDDQPAYTLQLWLQSTDSGIRLVLAQGTERLARPTA</sequence>
<protein>
    <submittedName>
        <fullName evidence="1">Uncharacterized protein</fullName>
    </submittedName>
</protein>
<dbReference type="EMBL" id="SRLO01000134">
    <property type="protein sequence ID" value="TNN72639.1"/>
    <property type="molecule type" value="Genomic_DNA"/>
</dbReference>
<keyword evidence="2" id="KW-1185">Reference proteome</keyword>
<dbReference type="Proteomes" id="UP000314294">
    <property type="component" value="Unassembled WGS sequence"/>
</dbReference>
<name>A0A4Z2I3J2_9TELE</name>
<accession>A0A4Z2I3J2</accession>
<dbReference type="AlphaFoldDB" id="A0A4Z2I3J2"/>
<proteinExistence type="predicted"/>
<evidence type="ECO:0000313" key="1">
    <source>
        <dbReference type="EMBL" id="TNN72639.1"/>
    </source>
</evidence>
<organism evidence="1 2">
    <name type="scientific">Liparis tanakae</name>
    <name type="common">Tanaka's snailfish</name>
    <dbReference type="NCBI Taxonomy" id="230148"/>
    <lineage>
        <taxon>Eukaryota</taxon>
        <taxon>Metazoa</taxon>
        <taxon>Chordata</taxon>
        <taxon>Craniata</taxon>
        <taxon>Vertebrata</taxon>
        <taxon>Euteleostomi</taxon>
        <taxon>Actinopterygii</taxon>
        <taxon>Neopterygii</taxon>
        <taxon>Teleostei</taxon>
        <taxon>Neoteleostei</taxon>
        <taxon>Acanthomorphata</taxon>
        <taxon>Eupercaria</taxon>
        <taxon>Perciformes</taxon>
        <taxon>Cottioidei</taxon>
        <taxon>Cottales</taxon>
        <taxon>Liparidae</taxon>
        <taxon>Liparis</taxon>
    </lineage>
</organism>
<evidence type="ECO:0000313" key="2">
    <source>
        <dbReference type="Proteomes" id="UP000314294"/>
    </source>
</evidence>
<gene>
    <name evidence="1" type="ORF">EYF80_017088</name>
</gene>